<sequence length="159" mass="17417">MDGERLCIHQLSPDDLALMDALLVTFGEVFNEPETYTGNPPDAGYTRRLLGSDSFIALVALKDGAVIGGLAAYELHKFEQPRSEIYIYDLAVVEAHRRQGVATALIQQLQQVAAMRGVHAIFVQADTAEEDQAAIALYSKLGTREEVLHFDLTLGWGGK</sequence>
<dbReference type="GO" id="GO:0016747">
    <property type="term" value="F:acyltransferase activity, transferring groups other than amino-acyl groups"/>
    <property type="evidence" value="ECO:0007669"/>
    <property type="project" value="InterPro"/>
</dbReference>
<evidence type="ECO:0000259" key="1">
    <source>
        <dbReference type="PROSITE" id="PS51186"/>
    </source>
</evidence>
<organism evidence="2 3">
    <name type="scientific">Franzmannia pantelleriensis</name>
    <dbReference type="NCBI Taxonomy" id="48727"/>
    <lineage>
        <taxon>Bacteria</taxon>
        <taxon>Pseudomonadati</taxon>
        <taxon>Pseudomonadota</taxon>
        <taxon>Gammaproteobacteria</taxon>
        <taxon>Oceanospirillales</taxon>
        <taxon>Halomonadaceae</taxon>
        <taxon>Franzmannia</taxon>
    </lineage>
</organism>
<dbReference type="NCBIfam" id="NF033083">
    <property type="entry name" value="AAC_3_I"/>
    <property type="match status" value="1"/>
</dbReference>
<reference evidence="3" key="1">
    <citation type="submission" date="2016-10" db="EMBL/GenBank/DDBJ databases">
        <authorList>
            <person name="Varghese N."/>
            <person name="Submissions S."/>
        </authorList>
    </citation>
    <scope>NUCLEOTIDE SEQUENCE [LARGE SCALE GENOMIC DNA]</scope>
    <source>
        <strain evidence="3">AAP</strain>
    </source>
</reference>
<dbReference type="InterPro" id="IPR000182">
    <property type="entry name" value="GNAT_dom"/>
</dbReference>
<keyword evidence="3" id="KW-1185">Reference proteome</keyword>
<dbReference type="RefSeq" id="WP_089659997.1">
    <property type="nucleotide sequence ID" value="NZ_FNGH01000016.1"/>
</dbReference>
<keyword evidence="2" id="KW-0808">Transferase</keyword>
<dbReference type="AlphaFoldDB" id="A0A1G9US76"/>
<dbReference type="OrthoDB" id="9796129at2"/>
<accession>A0A1G9US76</accession>
<protein>
    <submittedName>
        <fullName evidence="2">Aminoglycoside 3-N-acetyltransferase I</fullName>
    </submittedName>
</protein>
<dbReference type="Gene3D" id="3.40.630.30">
    <property type="match status" value="1"/>
</dbReference>
<name>A0A1G9US76_9GAMM</name>
<dbReference type="STRING" id="48727.SAMN05192555_11614"/>
<dbReference type="Pfam" id="PF00583">
    <property type="entry name" value="Acetyltransf_1"/>
    <property type="match status" value="1"/>
</dbReference>
<proteinExistence type="predicted"/>
<feature type="domain" description="N-acetyltransferase" evidence="1">
    <location>
        <begin position="6"/>
        <end position="159"/>
    </location>
</feature>
<dbReference type="InterPro" id="IPR016181">
    <property type="entry name" value="Acyl_CoA_acyltransferase"/>
</dbReference>
<dbReference type="Proteomes" id="UP000199107">
    <property type="component" value="Unassembled WGS sequence"/>
</dbReference>
<evidence type="ECO:0000313" key="2">
    <source>
        <dbReference type="EMBL" id="SDM62768.1"/>
    </source>
</evidence>
<evidence type="ECO:0000313" key="3">
    <source>
        <dbReference type="Proteomes" id="UP000199107"/>
    </source>
</evidence>
<dbReference type="PANTHER" id="PTHR43072:SF52">
    <property type="entry name" value="GCN5-RELATED N-ACETYLTRANSFERASE"/>
    <property type="match status" value="1"/>
</dbReference>
<dbReference type="EMBL" id="FNGH01000016">
    <property type="protein sequence ID" value="SDM62768.1"/>
    <property type="molecule type" value="Genomic_DNA"/>
</dbReference>
<dbReference type="PROSITE" id="PS51186">
    <property type="entry name" value="GNAT"/>
    <property type="match status" value="1"/>
</dbReference>
<gene>
    <name evidence="2" type="ORF">SAMN05192555_11614</name>
</gene>
<dbReference type="CDD" id="cd04301">
    <property type="entry name" value="NAT_SF"/>
    <property type="match status" value="1"/>
</dbReference>
<dbReference type="PANTHER" id="PTHR43072">
    <property type="entry name" value="N-ACETYLTRANSFERASE"/>
    <property type="match status" value="1"/>
</dbReference>
<dbReference type="SUPFAM" id="SSF55729">
    <property type="entry name" value="Acyl-CoA N-acyltransferases (Nat)"/>
    <property type="match status" value="1"/>
</dbReference>